<dbReference type="Gene3D" id="3.30.230.10">
    <property type="match status" value="1"/>
</dbReference>
<dbReference type="Pfam" id="PF13589">
    <property type="entry name" value="HATPase_c_3"/>
    <property type="match status" value="1"/>
</dbReference>
<dbReference type="CDD" id="cd00782">
    <property type="entry name" value="MutL_Trans"/>
    <property type="match status" value="1"/>
</dbReference>
<dbReference type="GO" id="GO:0140664">
    <property type="term" value="F:ATP-dependent DNA damage sensor activity"/>
    <property type="evidence" value="ECO:0007669"/>
    <property type="project" value="InterPro"/>
</dbReference>
<accession>A0A367KWL0</accession>
<evidence type="ECO:0000313" key="6">
    <source>
        <dbReference type="Proteomes" id="UP000253551"/>
    </source>
</evidence>
<dbReference type="InterPro" id="IPR002099">
    <property type="entry name" value="MutL/Mlh/PMS"/>
</dbReference>
<organism evidence="5 6">
    <name type="scientific">Rhizopus stolonifer</name>
    <name type="common">Rhizopus nigricans</name>
    <dbReference type="NCBI Taxonomy" id="4846"/>
    <lineage>
        <taxon>Eukaryota</taxon>
        <taxon>Fungi</taxon>
        <taxon>Fungi incertae sedis</taxon>
        <taxon>Mucoromycota</taxon>
        <taxon>Mucoromycotina</taxon>
        <taxon>Mucoromycetes</taxon>
        <taxon>Mucorales</taxon>
        <taxon>Mucorineae</taxon>
        <taxon>Rhizopodaceae</taxon>
        <taxon>Rhizopus</taxon>
    </lineage>
</organism>
<dbReference type="Gene3D" id="3.30.565.10">
    <property type="entry name" value="Histidine kinase-like ATPase, C-terminal domain"/>
    <property type="match status" value="1"/>
</dbReference>
<feature type="compositionally biased region" description="Polar residues" evidence="3">
    <location>
        <begin position="542"/>
        <end position="571"/>
    </location>
</feature>
<dbReference type="STRING" id="4846.A0A367KWL0"/>
<dbReference type="NCBIfam" id="TIGR00585">
    <property type="entry name" value="mutl"/>
    <property type="match status" value="1"/>
</dbReference>
<sequence>MSIQALDKSTVRNIHSGQVIVDIESIVKELVENSLDASATFIELKLIDHGLHSIQARTALVDNGRGIEENDRANMAKHHYTSKIRNFQDLESIDTFGFRGEALHSICSICKSVSVTTKTKKDHVPKKYDVGSEGNLLNEEATNTIVDTGTIISIVQPFIHLPVRRQVAQKNATASVKKIQELLIKYALVYPSVRFAFHNTSQTAGKPTIWIKPPTTDVEEALSFIYGSNLSNMLEHLIETDKEQTSLTVDILVPKKNSDPSVILKGGDRIFFYVNQRPINYVKSELKDLVTTIRNRYREYLGLGEAVSAKKTPFVYVHIQLSPDTFDVNVEPNKTAILFHDKQKVINIIESLLEKLYPTKIDSFFQPKNNAQEKTSIIEKENNPKSIMNWQISPSSQPSNDTIFSAKKPVSLPREDSSKSSRPPLVDLTSNTPGPKKIQTSLPSPSSNLNPFKPVTSGHTSKAVKPTPVAGSSRPIEISKQLGASSVLASSSTSSISALANKDSTSTPTNTSSLVDMVSTVPKSVLSNPDVSTLKAVLQKHSISNTSMPSTSQPISSTKSKQPAHSPNAPSKPSVHLPNAPFKPPAYLPSKQPTTLLETDPQETPRKRPRVEPPKETRNESVMIHVDLDSIKANYALRRDQMSQTYHISIEDYLTIKLEGQEFIRFIPFTDQSLFFVRGVKSREDERIHKMNQIGVLKYKEIQKYWIMKELIDLHKLTSHSKLDRPVQVQFNTTDPLCASLLSLACREKLVADDSHGQKDITYKEITDQRIVQNGFQVRWRKEPHLDRVLVQFTSIYPLGTSYGPGDFRELLSNLNQRPTKVLRYLESMAREKLAKSHGIDHARLQETLAKFQWQTMTGSNWKLGLLDSTIMACMLVTE</sequence>
<dbReference type="PROSITE" id="PS00058">
    <property type="entry name" value="DNA_MISMATCH_REPAIR_1"/>
    <property type="match status" value="1"/>
</dbReference>
<dbReference type="GO" id="GO:0016887">
    <property type="term" value="F:ATP hydrolysis activity"/>
    <property type="evidence" value="ECO:0007669"/>
    <property type="project" value="InterPro"/>
</dbReference>
<feature type="compositionally biased region" description="Polar residues" evidence="3">
    <location>
        <begin position="384"/>
        <end position="403"/>
    </location>
</feature>
<dbReference type="SMART" id="SM01340">
    <property type="entry name" value="DNA_mis_repair"/>
    <property type="match status" value="1"/>
</dbReference>
<dbReference type="GO" id="GO:0032389">
    <property type="term" value="C:MutLalpha complex"/>
    <property type="evidence" value="ECO:0007669"/>
    <property type="project" value="TreeGrafter"/>
</dbReference>
<keyword evidence="2" id="KW-0227">DNA damage</keyword>
<evidence type="ECO:0000259" key="4">
    <source>
        <dbReference type="SMART" id="SM01340"/>
    </source>
</evidence>
<proteinExistence type="inferred from homology"/>
<dbReference type="InterPro" id="IPR014721">
    <property type="entry name" value="Ribsml_uS5_D2-typ_fold_subgr"/>
</dbReference>
<dbReference type="InterPro" id="IPR020568">
    <property type="entry name" value="Ribosomal_Su5_D2-typ_SF"/>
</dbReference>
<dbReference type="FunFam" id="3.30.565.10:FF:000017">
    <property type="entry name" value="PMS1 homolog 1, mismatch repair system component"/>
    <property type="match status" value="1"/>
</dbReference>
<feature type="compositionally biased region" description="Low complexity" evidence="3">
    <location>
        <begin position="441"/>
        <end position="451"/>
    </location>
</feature>
<dbReference type="InterPro" id="IPR036890">
    <property type="entry name" value="HATPase_C_sf"/>
</dbReference>
<dbReference type="InterPro" id="IPR014762">
    <property type="entry name" value="DNA_mismatch_repair_CS"/>
</dbReference>
<feature type="compositionally biased region" description="Basic and acidic residues" evidence="3">
    <location>
        <begin position="603"/>
        <end position="619"/>
    </location>
</feature>
<evidence type="ECO:0000256" key="2">
    <source>
        <dbReference type="ARBA" id="ARBA00022763"/>
    </source>
</evidence>
<reference evidence="5 6" key="1">
    <citation type="journal article" date="2018" name="G3 (Bethesda)">
        <title>Phylogenetic and Phylogenomic Definition of Rhizopus Species.</title>
        <authorList>
            <person name="Gryganskyi A.P."/>
            <person name="Golan J."/>
            <person name="Dolatabadi S."/>
            <person name="Mondo S."/>
            <person name="Robb S."/>
            <person name="Idnurm A."/>
            <person name="Muszewska A."/>
            <person name="Steczkiewicz K."/>
            <person name="Masonjones S."/>
            <person name="Liao H.L."/>
            <person name="Gajdeczka M.T."/>
            <person name="Anike F."/>
            <person name="Vuek A."/>
            <person name="Anishchenko I.M."/>
            <person name="Voigt K."/>
            <person name="de Hoog G.S."/>
            <person name="Smith M.E."/>
            <person name="Heitman J."/>
            <person name="Vilgalys R."/>
            <person name="Stajich J.E."/>
        </authorList>
    </citation>
    <scope>NUCLEOTIDE SEQUENCE [LARGE SCALE GENOMIC DNA]</scope>
    <source>
        <strain evidence="5 6">LSU 92-RS-03</strain>
    </source>
</reference>
<dbReference type="GO" id="GO:0030983">
    <property type="term" value="F:mismatched DNA binding"/>
    <property type="evidence" value="ECO:0007669"/>
    <property type="project" value="InterPro"/>
</dbReference>
<gene>
    <name evidence="5" type="primary">PMS1_1</name>
    <name evidence="5" type="ORF">CU098_009397</name>
</gene>
<evidence type="ECO:0000256" key="1">
    <source>
        <dbReference type="ARBA" id="ARBA00006082"/>
    </source>
</evidence>
<comment type="similarity">
    <text evidence="1">Belongs to the DNA mismatch repair MutL/HexB family.</text>
</comment>
<dbReference type="InterPro" id="IPR013507">
    <property type="entry name" value="DNA_mismatch_S5_2-like"/>
</dbReference>
<dbReference type="InterPro" id="IPR038973">
    <property type="entry name" value="MutL/Mlh/Pms-like"/>
</dbReference>
<dbReference type="PANTHER" id="PTHR10073">
    <property type="entry name" value="DNA MISMATCH REPAIR PROTEIN MLH, PMS, MUTL"/>
    <property type="match status" value="1"/>
</dbReference>
<dbReference type="Pfam" id="PF01119">
    <property type="entry name" value="DNA_mis_repair"/>
    <property type="match status" value="1"/>
</dbReference>
<dbReference type="GO" id="GO:0006298">
    <property type="term" value="P:mismatch repair"/>
    <property type="evidence" value="ECO:0007669"/>
    <property type="project" value="InterPro"/>
</dbReference>
<keyword evidence="5" id="KW-0547">Nucleotide-binding</keyword>
<dbReference type="SUPFAM" id="SSF55874">
    <property type="entry name" value="ATPase domain of HSP90 chaperone/DNA topoisomerase II/histidine kinase"/>
    <property type="match status" value="1"/>
</dbReference>
<dbReference type="SUPFAM" id="SSF54211">
    <property type="entry name" value="Ribosomal protein S5 domain 2-like"/>
    <property type="match status" value="1"/>
</dbReference>
<keyword evidence="6" id="KW-1185">Reference proteome</keyword>
<evidence type="ECO:0000313" key="5">
    <source>
        <dbReference type="EMBL" id="RCI06554.1"/>
    </source>
</evidence>
<feature type="domain" description="DNA mismatch repair protein S5" evidence="4">
    <location>
        <begin position="222"/>
        <end position="358"/>
    </location>
</feature>
<dbReference type="Proteomes" id="UP000253551">
    <property type="component" value="Unassembled WGS sequence"/>
</dbReference>
<dbReference type="PANTHER" id="PTHR10073:SF54">
    <property type="entry name" value="PMS1 PROTEIN HOMOLOG 1"/>
    <property type="match status" value="1"/>
</dbReference>
<dbReference type="GO" id="GO:0005524">
    <property type="term" value="F:ATP binding"/>
    <property type="evidence" value="ECO:0007669"/>
    <property type="project" value="UniProtKB-KW"/>
</dbReference>
<keyword evidence="5" id="KW-0067">ATP-binding</keyword>
<dbReference type="EMBL" id="PJQM01000129">
    <property type="protein sequence ID" value="RCI06554.1"/>
    <property type="molecule type" value="Genomic_DNA"/>
</dbReference>
<protein>
    <submittedName>
        <fullName evidence="5">ATP-binding mismatch repair protein</fullName>
    </submittedName>
</protein>
<dbReference type="OrthoDB" id="10263226at2759"/>
<dbReference type="AlphaFoldDB" id="A0A367KWL0"/>
<evidence type="ECO:0000256" key="3">
    <source>
        <dbReference type="SAM" id="MobiDB-lite"/>
    </source>
</evidence>
<feature type="region of interest" description="Disordered" evidence="3">
    <location>
        <begin position="379"/>
        <end position="475"/>
    </location>
</feature>
<feature type="region of interest" description="Disordered" evidence="3">
    <location>
        <begin position="542"/>
        <end position="619"/>
    </location>
</feature>
<comment type="caution">
    <text evidence="5">The sequence shown here is derived from an EMBL/GenBank/DDBJ whole genome shotgun (WGS) entry which is preliminary data.</text>
</comment>
<name>A0A367KWL0_RHIST</name>